<dbReference type="InterPro" id="IPR013328">
    <property type="entry name" value="6PGD_dom2"/>
</dbReference>
<dbReference type="AlphaFoldDB" id="A0A062U6I6"/>
<proteinExistence type="predicted"/>
<name>A0A062U6I6_9PROT</name>
<evidence type="ECO:0000256" key="1">
    <source>
        <dbReference type="ARBA" id="ARBA00023002"/>
    </source>
</evidence>
<reference evidence="6 7" key="1">
    <citation type="journal article" date="2014" name="Antonie Van Leeuwenhoek">
        <title>Hyphomonas beringensis sp. nov. and Hyphomonas chukchiensis sp. nov., isolated from surface seawater of the Bering Sea and Chukchi Sea.</title>
        <authorList>
            <person name="Li C."/>
            <person name="Lai Q."/>
            <person name="Li G."/>
            <person name="Dong C."/>
            <person name="Wang J."/>
            <person name="Liao Y."/>
            <person name="Shao Z."/>
        </authorList>
    </citation>
    <scope>NUCLEOTIDE SEQUENCE [LARGE SCALE GENOMIC DNA]</scope>
    <source>
        <strain evidence="6 7">25B14_1</strain>
    </source>
</reference>
<feature type="domain" description="3-hydroxyisobutyrate dehydrogenase-like NAD-binding" evidence="5">
    <location>
        <begin position="153"/>
        <end position="272"/>
    </location>
</feature>
<keyword evidence="2" id="KW-0520">NAD</keyword>
<accession>A0A062U6I6</accession>
<keyword evidence="1" id="KW-0560">Oxidoreductase</keyword>
<organism evidence="6 7">
    <name type="scientific">Hyphomonas beringensis</name>
    <dbReference type="NCBI Taxonomy" id="1280946"/>
    <lineage>
        <taxon>Bacteria</taxon>
        <taxon>Pseudomonadati</taxon>
        <taxon>Pseudomonadota</taxon>
        <taxon>Alphaproteobacteria</taxon>
        <taxon>Hyphomonadales</taxon>
        <taxon>Hyphomonadaceae</taxon>
        <taxon>Hyphomonas</taxon>
    </lineage>
</organism>
<dbReference type="EMBL" id="AWFF01000054">
    <property type="protein sequence ID" value="KCZ53363.1"/>
    <property type="molecule type" value="Genomic_DNA"/>
</dbReference>
<dbReference type="Pfam" id="PF03446">
    <property type="entry name" value="NAD_binding_2"/>
    <property type="match status" value="1"/>
</dbReference>
<dbReference type="Proteomes" id="UP000027037">
    <property type="component" value="Unassembled WGS sequence"/>
</dbReference>
<dbReference type="GO" id="GO:0051287">
    <property type="term" value="F:NAD binding"/>
    <property type="evidence" value="ECO:0007669"/>
    <property type="project" value="InterPro"/>
</dbReference>
<dbReference type="PATRIC" id="fig|1280946.3.peg.2680"/>
<evidence type="ECO:0000313" key="6">
    <source>
        <dbReference type="EMBL" id="KCZ53363.1"/>
    </source>
</evidence>
<dbReference type="GO" id="GO:0008442">
    <property type="term" value="F:3-hydroxyisobutyrate dehydrogenase activity"/>
    <property type="evidence" value="ECO:0007669"/>
    <property type="project" value="TreeGrafter"/>
</dbReference>
<dbReference type="Gene3D" id="1.10.1040.10">
    <property type="entry name" value="N-(1-d-carboxylethyl)-l-norvaline Dehydrogenase, domain 2"/>
    <property type="match status" value="1"/>
</dbReference>
<dbReference type="InterPro" id="IPR036291">
    <property type="entry name" value="NAD(P)-bd_dom_sf"/>
</dbReference>
<feature type="domain" description="6-phosphogluconate dehydrogenase NADP-binding" evidence="4">
    <location>
        <begin position="1"/>
        <end position="149"/>
    </location>
</feature>
<dbReference type="GO" id="GO:0006574">
    <property type="term" value="P:L-valine catabolic process"/>
    <property type="evidence" value="ECO:0007669"/>
    <property type="project" value="TreeGrafter"/>
</dbReference>
<gene>
    <name evidence="6" type="ORF">HY29_03840</name>
</gene>
<dbReference type="PANTHER" id="PTHR22981">
    <property type="entry name" value="3-HYDROXYISOBUTYRATE DEHYDROGENASE-RELATED"/>
    <property type="match status" value="1"/>
</dbReference>
<dbReference type="STRING" id="1280946.HY29_03840"/>
<evidence type="ECO:0000259" key="5">
    <source>
        <dbReference type="Pfam" id="PF14833"/>
    </source>
</evidence>
<dbReference type="SUPFAM" id="SSF51735">
    <property type="entry name" value="NAD(P)-binding Rossmann-fold domains"/>
    <property type="match status" value="1"/>
</dbReference>
<dbReference type="InterPro" id="IPR029154">
    <property type="entry name" value="HIBADH-like_NADP-bd"/>
</dbReference>
<evidence type="ECO:0000256" key="3">
    <source>
        <dbReference type="PIRSR" id="PIRSR000103-1"/>
    </source>
</evidence>
<keyword evidence="7" id="KW-1185">Reference proteome</keyword>
<protein>
    <recommendedName>
        <fullName evidence="8">3-hydroxyisobutyrate dehydrogenase</fullName>
    </recommendedName>
</protein>
<dbReference type="InterPro" id="IPR008927">
    <property type="entry name" value="6-PGluconate_DH-like_C_sf"/>
</dbReference>
<feature type="active site" evidence="3">
    <location>
        <position position="159"/>
    </location>
</feature>
<dbReference type="GO" id="GO:0050661">
    <property type="term" value="F:NADP binding"/>
    <property type="evidence" value="ECO:0007669"/>
    <property type="project" value="InterPro"/>
</dbReference>
<dbReference type="InterPro" id="IPR006115">
    <property type="entry name" value="6PGDH_NADP-bd"/>
</dbReference>
<evidence type="ECO:0000256" key="2">
    <source>
        <dbReference type="ARBA" id="ARBA00023027"/>
    </source>
</evidence>
<dbReference type="Gene3D" id="3.40.50.720">
    <property type="entry name" value="NAD(P)-binding Rossmann-like Domain"/>
    <property type="match status" value="1"/>
</dbReference>
<dbReference type="PIRSF" id="PIRSF000103">
    <property type="entry name" value="HIBADH"/>
    <property type="match status" value="1"/>
</dbReference>
<dbReference type="InterPro" id="IPR015815">
    <property type="entry name" value="HIBADH-related"/>
</dbReference>
<dbReference type="PANTHER" id="PTHR22981:SF84">
    <property type="entry name" value="3-HYDROXYISOBUTYRATE DEHYDROGENASE"/>
    <property type="match status" value="1"/>
</dbReference>
<comment type="caution">
    <text evidence="6">The sequence shown here is derived from an EMBL/GenBank/DDBJ whole genome shotgun (WGS) entry which is preliminary data.</text>
</comment>
<evidence type="ECO:0008006" key="8">
    <source>
        <dbReference type="Google" id="ProtNLM"/>
    </source>
</evidence>
<dbReference type="Pfam" id="PF14833">
    <property type="entry name" value="NAD_binding_11"/>
    <property type="match status" value="1"/>
</dbReference>
<evidence type="ECO:0000259" key="4">
    <source>
        <dbReference type="Pfam" id="PF03446"/>
    </source>
</evidence>
<dbReference type="eggNOG" id="COG2084">
    <property type="taxonomic scope" value="Bacteria"/>
</dbReference>
<dbReference type="SUPFAM" id="SSF48179">
    <property type="entry name" value="6-phosphogluconate dehydrogenase C-terminal domain-like"/>
    <property type="match status" value="1"/>
</dbReference>
<sequence>MGSNMAMVLLRSGLDLKVHDIERARADSHVDAGAHWAETPAECARDVDLLITSLPTPNVVDKVMRGDTGVFEGIGSGTLWVDTTTNDADLVAELAEIAANMGVKTVDSPVTGAVDGARRGELTLFAGGDTDALDTAEPILSRMGRVIRCGELGTGNAVKLVTNYLWFTHAAVIGEGLMLGRRAGVPLDVLWDAIKDSVGDSFVARHDAPSIFAGHYDPSFSLDLCLKDLRLCAALAERGGVPIPIGSRVHERFAAAAEAYGGGSGELHVAKLIEDAVGDDLRLEGDWPLHWEA</sequence>
<evidence type="ECO:0000313" key="7">
    <source>
        <dbReference type="Proteomes" id="UP000027037"/>
    </source>
</evidence>